<dbReference type="OrthoDB" id="10385525at2759"/>
<organism evidence="2 3">
    <name type="scientific">Malassezia restricta (strain ATCC 96810 / NBRC 103918 / CBS 7877)</name>
    <name type="common">Seborrheic dermatitis infection agent</name>
    <dbReference type="NCBI Taxonomy" id="425264"/>
    <lineage>
        <taxon>Eukaryota</taxon>
        <taxon>Fungi</taxon>
        <taxon>Dikarya</taxon>
        <taxon>Basidiomycota</taxon>
        <taxon>Ustilaginomycotina</taxon>
        <taxon>Malasseziomycetes</taxon>
        <taxon>Malasseziales</taxon>
        <taxon>Malasseziaceae</taxon>
        <taxon>Malassezia</taxon>
    </lineage>
</organism>
<accession>A0A3G2SA67</accession>
<proteinExistence type="predicted"/>
<sequence>MKLAYLGAILAAFVGMASADYCKCSDGQPGTPEIDHATEKACHAASGDFCGGMGYCRTASPIENACQSSGLFSICVSDDEFHGKGFDKYC</sequence>
<reference evidence="2 3" key="1">
    <citation type="submission" date="2018-10" db="EMBL/GenBank/DDBJ databases">
        <title>Complete genome sequence of Malassezia restricta CBS 7877.</title>
        <authorList>
            <person name="Morand S.C."/>
            <person name="Bertignac M."/>
            <person name="Iltis A."/>
            <person name="Kolder I."/>
            <person name="Pirovano W."/>
            <person name="Jourdain R."/>
            <person name="Clavaud C."/>
        </authorList>
    </citation>
    <scope>NUCLEOTIDE SEQUENCE [LARGE SCALE GENOMIC DNA]</scope>
    <source>
        <strain evidence="2 3">CBS 7877</strain>
    </source>
</reference>
<feature type="signal peptide" evidence="1">
    <location>
        <begin position="1"/>
        <end position="19"/>
    </location>
</feature>
<evidence type="ECO:0000256" key="1">
    <source>
        <dbReference type="SAM" id="SignalP"/>
    </source>
</evidence>
<evidence type="ECO:0000313" key="2">
    <source>
        <dbReference type="EMBL" id="AYO44923.1"/>
    </source>
</evidence>
<dbReference type="EMBL" id="CP033155">
    <property type="protein sequence ID" value="AYO44923.1"/>
    <property type="molecule type" value="Genomic_DNA"/>
</dbReference>
<protein>
    <submittedName>
        <fullName evidence="2">Uncharacterized protein</fullName>
    </submittedName>
</protein>
<dbReference type="AlphaFoldDB" id="A0A3G2SA67"/>
<dbReference type="Proteomes" id="UP000269793">
    <property type="component" value="Chromosome VIII"/>
</dbReference>
<name>A0A3G2SA67_MALR7</name>
<evidence type="ECO:0000313" key="3">
    <source>
        <dbReference type="Proteomes" id="UP000269793"/>
    </source>
</evidence>
<dbReference type="VEuPathDB" id="FungiDB:DNF11_3973"/>
<keyword evidence="1" id="KW-0732">Signal</keyword>
<feature type="chain" id="PRO_5018245703" evidence="1">
    <location>
        <begin position="20"/>
        <end position="90"/>
    </location>
</feature>
<gene>
    <name evidence="2" type="ORF">DNF11_3973</name>
</gene>
<keyword evidence="3" id="KW-1185">Reference proteome</keyword>